<gene>
    <name evidence="1" type="ORF">SAMN05216302_100650</name>
</gene>
<evidence type="ECO:0000313" key="1">
    <source>
        <dbReference type="EMBL" id="SFK42449.1"/>
    </source>
</evidence>
<dbReference type="EMBL" id="FOSP01000006">
    <property type="protein sequence ID" value="SFK42449.1"/>
    <property type="molecule type" value="Genomic_DNA"/>
</dbReference>
<dbReference type="Proteomes" id="UP000199533">
    <property type="component" value="Unassembled WGS sequence"/>
</dbReference>
<evidence type="ECO:0000313" key="2">
    <source>
        <dbReference type="Proteomes" id="UP000199533"/>
    </source>
</evidence>
<reference evidence="2" key="1">
    <citation type="submission" date="2016-10" db="EMBL/GenBank/DDBJ databases">
        <authorList>
            <person name="Varghese N."/>
            <person name="Submissions S."/>
        </authorList>
    </citation>
    <scope>NUCLEOTIDE SEQUENCE [LARGE SCALE GENOMIC DNA]</scope>
    <source>
        <strain evidence="2">Nm69</strain>
    </source>
</reference>
<protein>
    <submittedName>
        <fullName evidence="1">Uncharacterized protein</fullName>
    </submittedName>
</protein>
<name>A0A1I3ZFW4_9PROT</name>
<dbReference type="STRING" id="52441.SAMN05216302_100650"/>
<accession>A0A1I3ZFW4</accession>
<proteinExistence type="predicted"/>
<dbReference type="AlphaFoldDB" id="A0A1I3ZFW4"/>
<organism evidence="1 2">
    <name type="scientific">Nitrosomonas aestuarii</name>
    <dbReference type="NCBI Taxonomy" id="52441"/>
    <lineage>
        <taxon>Bacteria</taxon>
        <taxon>Pseudomonadati</taxon>
        <taxon>Pseudomonadota</taxon>
        <taxon>Betaproteobacteria</taxon>
        <taxon>Nitrosomonadales</taxon>
        <taxon>Nitrosomonadaceae</taxon>
        <taxon>Nitrosomonas</taxon>
    </lineage>
</organism>
<keyword evidence="2" id="KW-1185">Reference proteome</keyword>
<sequence>MCCFDVKSLNMEGIETDRLLLKRSRDLMKILIIYLIVIHGVPRKLQPITAEIGNAALDCPGSYLYATFFYNLFNRVILDCFQTSRLGLVPPVDIFKTHNIILAKVGAGLNFDHFQRDAARVL</sequence>